<evidence type="ECO:0000259" key="1">
    <source>
        <dbReference type="Pfam" id="PF12937"/>
    </source>
</evidence>
<dbReference type="InterPro" id="IPR036047">
    <property type="entry name" value="F-box-like_dom_sf"/>
</dbReference>
<dbReference type="Gene3D" id="3.80.10.10">
    <property type="entry name" value="Ribonuclease Inhibitor"/>
    <property type="match status" value="2"/>
</dbReference>
<proteinExistence type="predicted"/>
<name>A0ABR2VN63_9FUNG</name>
<dbReference type="EMBL" id="JASJQH010008935">
    <property type="protein sequence ID" value="KAK9685810.1"/>
    <property type="molecule type" value="Genomic_DNA"/>
</dbReference>
<dbReference type="SUPFAM" id="SSF52047">
    <property type="entry name" value="RNI-like"/>
    <property type="match status" value="2"/>
</dbReference>
<evidence type="ECO:0000313" key="2">
    <source>
        <dbReference type="EMBL" id="KAK9685810.1"/>
    </source>
</evidence>
<protein>
    <recommendedName>
        <fullName evidence="1">F-box domain-containing protein</fullName>
    </recommendedName>
</protein>
<keyword evidence="3" id="KW-1185">Reference proteome</keyword>
<reference evidence="2 3" key="1">
    <citation type="submission" date="2023-04" db="EMBL/GenBank/DDBJ databases">
        <title>Genome of Basidiobolus ranarum AG-B5.</title>
        <authorList>
            <person name="Stajich J.E."/>
            <person name="Carter-House D."/>
            <person name="Gryganskyi A."/>
        </authorList>
    </citation>
    <scope>NUCLEOTIDE SEQUENCE [LARGE SCALE GENOMIC DNA]</scope>
    <source>
        <strain evidence="2 3">AG-B5</strain>
    </source>
</reference>
<dbReference type="PANTHER" id="PTHR13318">
    <property type="entry name" value="PARTNER OF PAIRED, ISOFORM B-RELATED"/>
    <property type="match status" value="1"/>
</dbReference>
<accession>A0ABR2VN63</accession>
<dbReference type="Pfam" id="PF12937">
    <property type="entry name" value="F-box-like"/>
    <property type="match status" value="1"/>
</dbReference>
<dbReference type="InterPro" id="IPR001810">
    <property type="entry name" value="F-box_dom"/>
</dbReference>
<dbReference type="InterPro" id="IPR032675">
    <property type="entry name" value="LRR_dom_sf"/>
</dbReference>
<organism evidence="2 3">
    <name type="scientific">Basidiobolus ranarum</name>
    <dbReference type="NCBI Taxonomy" id="34480"/>
    <lineage>
        <taxon>Eukaryota</taxon>
        <taxon>Fungi</taxon>
        <taxon>Fungi incertae sedis</taxon>
        <taxon>Zoopagomycota</taxon>
        <taxon>Entomophthoromycotina</taxon>
        <taxon>Basidiobolomycetes</taxon>
        <taxon>Basidiobolales</taxon>
        <taxon>Basidiobolaceae</taxon>
        <taxon>Basidiobolus</taxon>
    </lineage>
</organism>
<dbReference type="Proteomes" id="UP001479436">
    <property type="component" value="Unassembled WGS sequence"/>
</dbReference>
<gene>
    <name evidence="2" type="ORF">K7432_015360</name>
</gene>
<sequence>MSVVTHDDRCSPQLTSIPEMLACIFEYLRYSKYDLWGCCLVNKQWSALAMPLLWQNPTFSSTKSLKAFQKTIIENPQVAKLVTELYTDRYKRHEVYPLTELVAYLPALKHVYFDATHYVNILLGSSKDRAPSFTNLKGIRFLEISPGAQGWAPLITTLNNCPQLEDLGLLINGDLHMTLSAIPSDFPDIKSLTSLDLQYYPQTASVDFFRSLITFMPNLRRFKLYSFFISADIVKVISQNCHNLEALHLISAFMPADITAHKIFEYVATNQFGHKLREFWLNLVNYTQYIGALDIPSGVMHRFCDALSHVNDLQLCGITFNHGTMRYFANNISENLKSFKLSKIYCRDIQGVFNTEVWEILFRRCGHSLESLAIEYLELPSNIGQVIGTLCVQLKVLCFRYTTISEESILDITEALGDRLEHLELRNTGLSTAGLSHVLRNCHHLEYLDIGDRLTRPSVSECGFREFIHRCGVKLTYLNFNDCWITNSHLEFIASFCWQLSVLKLINQQGLSDERIERIMMRCRRLENLFILQEPHVSSGLTKKILAKIKQEFIYI</sequence>
<dbReference type="SUPFAM" id="SSF81383">
    <property type="entry name" value="F-box domain"/>
    <property type="match status" value="1"/>
</dbReference>
<feature type="domain" description="F-box" evidence="1">
    <location>
        <begin position="18"/>
        <end position="59"/>
    </location>
</feature>
<comment type="caution">
    <text evidence="2">The sequence shown here is derived from an EMBL/GenBank/DDBJ whole genome shotgun (WGS) entry which is preliminary data.</text>
</comment>
<evidence type="ECO:0000313" key="3">
    <source>
        <dbReference type="Proteomes" id="UP001479436"/>
    </source>
</evidence>